<evidence type="ECO:0000256" key="3">
    <source>
        <dbReference type="ARBA" id="ARBA00022884"/>
    </source>
</evidence>
<evidence type="ECO:0000313" key="17">
    <source>
        <dbReference type="EMBL" id="MYY72101.1"/>
    </source>
</evidence>
<gene>
    <name evidence="8 10" type="primary">rplT</name>
    <name evidence="22" type="ORF">A8C52_09725</name>
    <name evidence="21" type="ORF">B6U37_02590</name>
    <name evidence="20" type="ORF">B6U56_02520</name>
    <name evidence="19" type="ORF">B6U60_02240</name>
    <name evidence="12" type="ORF">B7R82_06650</name>
    <name evidence="11" type="ORF">BHF65_00015</name>
    <name evidence="24" type="ORF">DB362_01760</name>
    <name evidence="23" type="ORF">DBP89_02350</name>
    <name evidence="18" type="ORF">FYL06_01960</name>
    <name evidence="17" type="ORF">FYL10_00120</name>
    <name evidence="16" type="ORF">FYL25_00390</name>
    <name evidence="13" type="ORF">K8V06_08440</name>
    <name evidence="10" type="ORF">LSJ_0542</name>
    <name evidence="25" type="ORF">O2U02_06395</name>
    <name evidence="14" type="ORF">PV940_02525</name>
    <name evidence="26" type="ORF">QFE45_02780</name>
    <name evidence="15" type="ORF">QYC35_05930</name>
</gene>
<dbReference type="GeneID" id="89465283"/>
<comment type="similarity">
    <text evidence="1 8 9">Belongs to the bacterial ribosomal protein bL20 family.</text>
</comment>
<dbReference type="EMBL" id="JARKHV010000002">
    <property type="protein sequence ID" value="MDF4185907.1"/>
    <property type="molecule type" value="Genomic_DNA"/>
</dbReference>
<dbReference type="EMBL" id="CP114509">
    <property type="protein sequence ID" value="WHS17133.1"/>
    <property type="molecule type" value="Genomic_DNA"/>
</dbReference>
<dbReference type="EMBL" id="NBEB01000030">
    <property type="protein sequence ID" value="OQQ85639.1"/>
    <property type="molecule type" value="Genomic_DNA"/>
</dbReference>
<reference evidence="13" key="9">
    <citation type="journal article" date="2021" name="PeerJ">
        <title>Extensive microbial diversity within the chicken gut microbiome revealed by metagenomics and culture.</title>
        <authorList>
            <person name="Gilroy R."/>
            <person name="Ravi A."/>
            <person name="Getino M."/>
            <person name="Pursley I."/>
            <person name="Horton D.L."/>
            <person name="Alikhan N.F."/>
            <person name="Baker D."/>
            <person name="Gharbi K."/>
            <person name="Hall N."/>
            <person name="Watson M."/>
            <person name="Adriaenssens E.M."/>
            <person name="Foster-Nyarko E."/>
            <person name="Jarju S."/>
            <person name="Secka A."/>
            <person name="Antonio M."/>
            <person name="Oren A."/>
            <person name="Chaudhuri R.R."/>
            <person name="La Ragione R."/>
            <person name="Hildebrand F."/>
            <person name="Pallen M.J."/>
        </authorList>
    </citation>
    <scope>NUCLEOTIDE SEQUENCE</scope>
    <source>
        <strain evidence="13">CHK189-29639</strain>
    </source>
</reference>
<evidence type="ECO:0000313" key="18">
    <source>
        <dbReference type="EMBL" id="MYZ65726.1"/>
    </source>
</evidence>
<evidence type="ECO:0000313" key="12">
    <source>
        <dbReference type="EMBL" id="ARU19687.1"/>
    </source>
</evidence>
<dbReference type="NCBIfam" id="TIGR01032">
    <property type="entry name" value="rplT_bact"/>
    <property type="match status" value="1"/>
</dbReference>
<evidence type="ECO:0000313" key="32">
    <source>
        <dbReference type="Proteomes" id="UP000195378"/>
    </source>
</evidence>
<dbReference type="EMBL" id="NBEF01000014">
    <property type="protein sequence ID" value="OQQ91302.1"/>
    <property type="molecule type" value="Genomic_DNA"/>
</dbReference>
<reference evidence="25 39" key="11">
    <citation type="submission" date="2022-12" db="EMBL/GenBank/DDBJ databases">
        <title>Assessment of beneficial effects and identification of host adaptation-associated genes of Ligilactobacillus salivarius isolated from Meles meles.</title>
        <authorList>
            <person name="Wang Y."/>
        </authorList>
    </citation>
    <scope>NUCLEOTIDE SEQUENCE [LARGE SCALE GENOMIC DNA]</scope>
    <source>
        <strain evidence="25 39">S35</strain>
    </source>
</reference>
<dbReference type="Proteomes" id="UP001213566">
    <property type="component" value="Unassembled WGS sequence"/>
</dbReference>
<dbReference type="GO" id="GO:0003735">
    <property type="term" value="F:structural constituent of ribosome"/>
    <property type="evidence" value="ECO:0007669"/>
    <property type="project" value="InterPro"/>
</dbReference>
<dbReference type="Proteomes" id="UP000471678">
    <property type="component" value="Unassembled WGS sequence"/>
</dbReference>
<dbReference type="GO" id="GO:1990904">
    <property type="term" value="C:ribonucleoprotein complex"/>
    <property type="evidence" value="ECO:0007669"/>
    <property type="project" value="UniProtKB-KW"/>
</dbReference>
<dbReference type="EMBL" id="NBEY01000024">
    <property type="protein sequence ID" value="OQR25863.1"/>
    <property type="molecule type" value="Genomic_DNA"/>
</dbReference>
<reference evidence="10 27" key="1">
    <citation type="journal article" date="2014" name="BMC Genomics">
        <title>Unusual genome complexity in Lactobacillus salivarius JCM1046.</title>
        <authorList>
            <person name="Raftis E.J."/>
            <person name="Forde B.M."/>
            <person name="Claesson M.J."/>
            <person name="O'Toole P.W."/>
        </authorList>
    </citation>
    <scope>NUCLEOTIDE SEQUENCE [LARGE SCALE GENOMIC DNA]</scope>
    <source>
        <strain evidence="10 27">JCM1046</strain>
    </source>
</reference>
<evidence type="ECO:0000313" key="35">
    <source>
        <dbReference type="Proteomes" id="UP000245607"/>
    </source>
</evidence>
<dbReference type="EMBL" id="JAUIQT010000001">
    <property type="protein sequence ID" value="MDN4833776.1"/>
    <property type="molecule type" value="Genomic_DNA"/>
</dbReference>
<dbReference type="Proteomes" id="UP000245607">
    <property type="component" value="Unassembled WGS sequence"/>
</dbReference>
<dbReference type="EMBL" id="DYVK01000078">
    <property type="protein sequence ID" value="HJG16147.1"/>
    <property type="molecule type" value="Genomic_DNA"/>
</dbReference>
<evidence type="ECO:0000313" key="39">
    <source>
        <dbReference type="Proteomes" id="UP001224533"/>
    </source>
</evidence>
<dbReference type="Proteomes" id="UP000094723">
    <property type="component" value="Chromosome"/>
</dbReference>
<dbReference type="FunFam" id="1.10.1900.20:FF:000001">
    <property type="entry name" value="50S ribosomal protein L20"/>
    <property type="match status" value="1"/>
</dbReference>
<evidence type="ECO:0000256" key="4">
    <source>
        <dbReference type="ARBA" id="ARBA00022980"/>
    </source>
</evidence>
<reference evidence="13" key="10">
    <citation type="submission" date="2021-09" db="EMBL/GenBank/DDBJ databases">
        <authorList>
            <person name="Gilroy R."/>
        </authorList>
    </citation>
    <scope>NUCLEOTIDE SEQUENCE</scope>
    <source>
        <strain evidence="13">CHK189-29639</strain>
    </source>
</reference>
<evidence type="ECO:0000313" key="36">
    <source>
        <dbReference type="Proteomes" id="UP000470980"/>
    </source>
</evidence>
<dbReference type="GO" id="GO:0000027">
    <property type="term" value="P:ribosomal large subunit assembly"/>
    <property type="evidence" value="ECO:0007669"/>
    <property type="project" value="UniProtKB-UniRule"/>
</dbReference>
<accession>A0A089QBU3</accession>
<protein>
    <recommendedName>
        <fullName evidence="7 8">Large ribosomal subunit protein bL20</fullName>
    </recommendedName>
</protein>
<dbReference type="GO" id="GO:0005840">
    <property type="term" value="C:ribosome"/>
    <property type="evidence" value="ECO:0007669"/>
    <property type="project" value="UniProtKB-KW"/>
</dbReference>
<dbReference type="Proteomes" id="UP000192638">
    <property type="component" value="Unassembled WGS sequence"/>
</dbReference>
<reference evidence="14" key="12">
    <citation type="submission" date="2023-02" db="EMBL/GenBank/DDBJ databases">
        <title>Draft Whole-Genome Sequences of competitive exclusion Lactobacillus salivarius strains for Poultry.</title>
        <authorList>
            <person name="Ma L.M."/>
            <person name="Lopez-Guerra N."/>
            <person name="Zhang G."/>
        </authorList>
    </citation>
    <scope>NUCLEOTIDE SEQUENCE</scope>
    <source>
        <strain evidence="14">Salm-9</strain>
    </source>
</reference>
<evidence type="ECO:0000313" key="19">
    <source>
        <dbReference type="EMBL" id="OQQ85639.1"/>
    </source>
</evidence>
<reference evidence="36 37" key="8">
    <citation type="journal article" date="2020" name="Food Funct.">
        <title>Screening of Lactobacillus salivarius strains from the feces of Chinese populations and the evaluation of their effects against intestinal inflammation in mice.</title>
        <authorList>
            <person name="Zhai Q."/>
            <person name="Shen X."/>
            <person name="Cen S."/>
            <person name="Zhang C."/>
            <person name="Tian F."/>
            <person name="Zhao J."/>
            <person name="Zhang H."/>
            <person name="Xue Y."/>
            <person name="Chen W."/>
        </authorList>
    </citation>
    <scope>NUCLEOTIDE SEQUENCE [LARGE SCALE GENOMIC DNA]</scope>
    <source>
        <strain evidence="16 38">FYNDL5_1.scaf</strain>
        <strain evidence="18 37">FZJTZ28M4.scaf</strain>
        <strain evidence="17 36">FZJTZ9M6.scaf</strain>
    </source>
</reference>
<evidence type="ECO:0000313" key="23">
    <source>
        <dbReference type="EMBL" id="PTR98993.1"/>
    </source>
</evidence>
<evidence type="ECO:0000256" key="5">
    <source>
        <dbReference type="ARBA" id="ARBA00023274"/>
    </source>
</evidence>
<dbReference type="Proteomes" id="UP000192575">
    <property type="component" value="Unassembled WGS sequence"/>
</dbReference>
<dbReference type="Proteomes" id="UP000471300">
    <property type="component" value="Unassembled WGS sequence"/>
</dbReference>
<dbReference type="EMBL" id="VSTR01000001">
    <property type="protein sequence ID" value="MYY72101.1"/>
    <property type="molecule type" value="Genomic_DNA"/>
</dbReference>
<proteinExistence type="inferred from homology"/>
<dbReference type="EMBL" id="CP020858">
    <property type="protein sequence ID" value="ARU19687.1"/>
    <property type="molecule type" value="Genomic_DNA"/>
</dbReference>
<dbReference type="EMBL" id="QFAS01000004">
    <property type="protein sequence ID" value="PWG53853.1"/>
    <property type="molecule type" value="Genomic_DNA"/>
</dbReference>
<evidence type="ECO:0000313" key="27">
    <source>
        <dbReference type="Proteomes" id="UP000029488"/>
    </source>
</evidence>
<evidence type="ECO:0000313" key="28">
    <source>
        <dbReference type="Proteomes" id="UP000094723"/>
    </source>
</evidence>
<dbReference type="Proteomes" id="UP000759256">
    <property type="component" value="Unassembled WGS sequence"/>
</dbReference>
<evidence type="ECO:0000313" key="16">
    <source>
        <dbReference type="EMBL" id="MYY63907.1"/>
    </source>
</evidence>
<dbReference type="EMBL" id="VSUB01000001">
    <property type="protein sequence ID" value="MYY63907.1"/>
    <property type="molecule type" value="Genomic_DNA"/>
</dbReference>
<dbReference type="Proteomes" id="UP000029488">
    <property type="component" value="Chromosome"/>
</dbReference>
<dbReference type="Proteomes" id="UP000195378">
    <property type="component" value="Chromosome"/>
</dbReference>
<dbReference type="EMBL" id="CP123971">
    <property type="protein sequence ID" value="WII29041.1"/>
    <property type="molecule type" value="Genomic_DNA"/>
</dbReference>
<evidence type="ECO:0000313" key="20">
    <source>
        <dbReference type="EMBL" id="OQQ91302.1"/>
    </source>
</evidence>
<evidence type="ECO:0000256" key="7">
    <source>
        <dbReference type="ARBA" id="ARBA00035172"/>
    </source>
</evidence>
<dbReference type="Proteomes" id="UP001224533">
    <property type="component" value="Chromosome"/>
</dbReference>
<dbReference type="Proteomes" id="UP000470980">
    <property type="component" value="Unassembled WGS sequence"/>
</dbReference>
<evidence type="ECO:0000313" key="37">
    <source>
        <dbReference type="Proteomes" id="UP000471300"/>
    </source>
</evidence>
<dbReference type="Pfam" id="PF00453">
    <property type="entry name" value="Ribosomal_L20"/>
    <property type="match status" value="1"/>
</dbReference>
<reference evidence="12 32" key="5">
    <citation type="submission" date="2017-04" db="EMBL/GenBank/DDBJ databases">
        <title>Complete genome sequence of Lactobacillus salivarius ZLS006, a probiotic strain isolated from healthy piglet.</title>
        <authorList>
            <person name="Zhang D."/>
        </authorList>
    </citation>
    <scope>NUCLEOTIDE SEQUENCE [LARGE SCALE GENOMIC DNA]</scope>
    <source>
        <strain evidence="12 32">ZLS006</strain>
    </source>
</reference>
<dbReference type="Proteomes" id="UP000192353">
    <property type="component" value="Unassembled WGS sequence"/>
</dbReference>
<dbReference type="EMBL" id="CP017107">
    <property type="protein sequence ID" value="AOO72752.1"/>
    <property type="molecule type" value="Genomic_DNA"/>
</dbReference>
<evidence type="ECO:0000313" key="30">
    <source>
        <dbReference type="Proteomes" id="UP000192575"/>
    </source>
</evidence>
<dbReference type="EMBL" id="CP007646">
    <property type="protein sequence ID" value="AIR10240.1"/>
    <property type="molecule type" value="Genomic_DNA"/>
</dbReference>
<evidence type="ECO:0000313" key="26">
    <source>
        <dbReference type="EMBL" id="WII29041.1"/>
    </source>
</evidence>
<keyword evidence="5 8" id="KW-0687">Ribonucleoprotein</keyword>
<dbReference type="RefSeq" id="WP_003699795.1">
    <property type="nucleotide sequence ID" value="NZ_CABMGV010000001.1"/>
</dbReference>
<dbReference type="Gene3D" id="1.10.1900.20">
    <property type="entry name" value="Ribosomal protein L20"/>
    <property type="match status" value="1"/>
</dbReference>
<reference evidence="22 33" key="2">
    <citation type="submission" date="2016-05" db="EMBL/GenBank/DDBJ databases">
        <authorList>
            <person name="Lee J.-Y."/>
            <person name="Kim E.B."/>
            <person name="Choi Y.-J."/>
        </authorList>
    </citation>
    <scope>NUCLEOTIDE SEQUENCE [LARGE SCALE GENOMIC DNA]</scope>
    <source>
        <strain evidence="22 33">KLA006</strain>
    </source>
</reference>
<reference evidence="26" key="13">
    <citation type="submission" date="2023-04" db="EMBL/GenBank/DDBJ databases">
        <title>Four porcine-derived lactic acid bacteria strains analyses and their evaluation as potential probiotics based on genomics.</title>
        <authorList>
            <person name="Niu D."/>
        </authorList>
    </citation>
    <scope>NUCLEOTIDE SEQUENCE</scope>
    <source>
        <strain evidence="26">ZSA5</strain>
    </source>
</reference>
<dbReference type="Proteomes" id="UP001174888">
    <property type="component" value="Unassembled WGS sequence"/>
</dbReference>
<keyword evidence="3 8" id="KW-0694">RNA-binding</keyword>
<evidence type="ECO:0000313" key="25">
    <source>
        <dbReference type="EMBL" id="WHS17133.1"/>
    </source>
</evidence>
<reference evidence="15" key="14">
    <citation type="submission" date="2023-07" db="EMBL/GenBank/DDBJ databases">
        <title>Complete genome sequence of Ligilactobacillus salivarius SRCM217594 isolated from Gallus gallus domesticus feces.</title>
        <authorList>
            <person name="Yang H.-G."/>
            <person name="Ryu M.-S."/>
            <person name="Ha G.-S."/>
            <person name="Yang H.-J."/>
            <person name="Jeong D.-Y."/>
        </authorList>
    </citation>
    <scope>NUCLEOTIDE SEQUENCE</scope>
    <source>
        <strain evidence="15">SRCM217594</strain>
    </source>
</reference>
<dbReference type="Proteomes" id="UP000218139">
    <property type="component" value="Unassembled WGS sequence"/>
</dbReference>
<organism evidence="10 27">
    <name type="scientific">Ligilactobacillus salivarius</name>
    <dbReference type="NCBI Taxonomy" id="1624"/>
    <lineage>
        <taxon>Bacteria</taxon>
        <taxon>Bacillati</taxon>
        <taxon>Bacillota</taxon>
        <taxon>Bacilli</taxon>
        <taxon>Lactobacillales</taxon>
        <taxon>Lactobacillaceae</taxon>
        <taxon>Ligilactobacillus</taxon>
    </lineage>
</organism>
<evidence type="ECO:0000313" key="14">
    <source>
        <dbReference type="EMBL" id="MDF4185907.1"/>
    </source>
</evidence>
<dbReference type="CDD" id="cd07026">
    <property type="entry name" value="Ribosomal_L20"/>
    <property type="match status" value="1"/>
</dbReference>
<dbReference type="GO" id="GO:0006412">
    <property type="term" value="P:translation"/>
    <property type="evidence" value="ECO:0007669"/>
    <property type="project" value="InterPro"/>
</dbReference>
<dbReference type="InterPro" id="IPR035566">
    <property type="entry name" value="Ribosomal_protein_bL20_C"/>
</dbReference>
<dbReference type="PROSITE" id="PS00937">
    <property type="entry name" value="RIBOSOMAL_L20"/>
    <property type="match status" value="1"/>
</dbReference>
<name>A0A089QBU3_9LACO</name>
<dbReference type="EMBL" id="QAGV01000001">
    <property type="protein sequence ID" value="PTR98993.1"/>
    <property type="molecule type" value="Genomic_DNA"/>
</dbReference>
<evidence type="ECO:0000256" key="6">
    <source>
        <dbReference type="ARBA" id="ARBA00024775"/>
    </source>
</evidence>
<evidence type="ECO:0000313" key="11">
    <source>
        <dbReference type="EMBL" id="AOO72752.1"/>
    </source>
</evidence>
<evidence type="ECO:0000313" key="21">
    <source>
        <dbReference type="EMBL" id="OQR25863.1"/>
    </source>
</evidence>
<evidence type="ECO:0000313" key="29">
    <source>
        <dbReference type="Proteomes" id="UP000192353"/>
    </source>
</evidence>
<sequence length="120" mass="13677">MPRVKGGSVTRQRRKKIIKLAKGYRGAKHIQFKVAKQQVMKSYQYAFRDRRKTKSNFRKLWIARINAAARQNDISYSKLMHGLKLANVEVNRKMLADLAITDAAAFTALVDEAKKALAAE</sequence>
<evidence type="ECO:0000313" key="10">
    <source>
        <dbReference type="EMBL" id="AIR10240.1"/>
    </source>
</evidence>
<dbReference type="SMR" id="A0A089QBU3"/>
<evidence type="ECO:0000256" key="1">
    <source>
        <dbReference type="ARBA" id="ARBA00007698"/>
    </source>
</evidence>
<dbReference type="AlphaFoldDB" id="A0A089QBU3"/>
<evidence type="ECO:0000313" key="33">
    <source>
        <dbReference type="Proteomes" id="UP000218139"/>
    </source>
</evidence>
<evidence type="ECO:0000313" key="31">
    <source>
        <dbReference type="Proteomes" id="UP000192638"/>
    </source>
</evidence>
<dbReference type="KEGG" id="lsj:LSJ_0542"/>
<dbReference type="GO" id="GO:0019843">
    <property type="term" value="F:rRNA binding"/>
    <property type="evidence" value="ECO:0007669"/>
    <property type="project" value="UniProtKB-UniRule"/>
</dbReference>
<evidence type="ECO:0000313" key="24">
    <source>
        <dbReference type="EMBL" id="PWG53853.1"/>
    </source>
</evidence>
<dbReference type="EMBL" id="VSTU01000002">
    <property type="protein sequence ID" value="MYZ65726.1"/>
    <property type="molecule type" value="Genomic_DNA"/>
</dbReference>
<evidence type="ECO:0000313" key="15">
    <source>
        <dbReference type="EMBL" id="MDN4833776.1"/>
    </source>
</evidence>
<comment type="function">
    <text evidence="6 8 9">Binds directly to 23S ribosomal RNA and is necessary for the in vitro assembly process of the 50S ribosomal subunit. It is not involved in the protein synthesizing functions of that subunit.</text>
</comment>
<dbReference type="PANTHER" id="PTHR10986">
    <property type="entry name" value="39S RIBOSOMAL PROTEIN L20"/>
    <property type="match status" value="1"/>
</dbReference>
<evidence type="ECO:0000313" key="34">
    <source>
        <dbReference type="Proteomes" id="UP000244552"/>
    </source>
</evidence>
<evidence type="ECO:0000313" key="38">
    <source>
        <dbReference type="Proteomes" id="UP000471678"/>
    </source>
</evidence>
<reference evidence="24 35" key="7">
    <citation type="submission" date="2018-05" db="EMBL/GenBank/DDBJ databases">
        <title>Lactobacillus salivarius genome sequencing and assembly.</title>
        <authorList>
            <person name="Audisio C."/>
            <person name="Albarracin L."/>
            <person name="Torres M.J."/>
            <person name="Hebert E.M."/>
            <person name="Saavedra L."/>
        </authorList>
    </citation>
    <scope>NUCLEOTIDE SEQUENCE [LARGE SCALE GENOMIC DNA]</scope>
    <source>
        <strain evidence="24 35">A3iob</strain>
    </source>
</reference>
<keyword evidence="2 8" id="KW-0699">rRNA-binding</keyword>
<dbReference type="Proteomes" id="UP001231316">
    <property type="component" value="Chromosome"/>
</dbReference>
<reference evidence="23 34" key="6">
    <citation type="journal article" date="2018" name="Genome Announc.">
        <title>Fifty-Six Draft Genome Sequences of 10 Lactobacillus Species from 22 Commercial Dietary Supplements.</title>
        <authorList>
            <person name="Gangiredla J."/>
            <person name="Barnaba T.J."/>
            <person name="Mammel M.K."/>
            <person name="Lacher D.W."/>
            <person name="Elkins C.A."/>
            <person name="Lampel K.A."/>
            <person name="Whitehouse C.A."/>
            <person name="Tartera C."/>
        </authorList>
    </citation>
    <scope>NUCLEOTIDE SEQUENCE [LARGE SCALE GENOMIC DNA]</scope>
    <source>
        <strain evidence="23 34">DS11_12</strain>
    </source>
</reference>
<reference evidence="29 30" key="4">
    <citation type="submission" date="2017-03" db="EMBL/GenBank/DDBJ databases">
        <title>Phylogenomics and comparative genomics of Lactobacillus salivarius, a mammalian gut commensal.</title>
        <authorList>
            <person name="Harris H.M."/>
        </authorList>
    </citation>
    <scope>NUCLEOTIDE SEQUENCE [LARGE SCALE GENOMIC DNA]</scope>
    <source>
        <strain evidence="21 29">AH4231</strain>
        <strain evidence="20 30">JCM 1047</strain>
        <strain evidence="19 31">LMG 14477</strain>
    </source>
</reference>
<dbReference type="HAMAP" id="MF_00382">
    <property type="entry name" value="Ribosomal_bL20"/>
    <property type="match status" value="1"/>
</dbReference>
<dbReference type="Gene3D" id="6.10.160.10">
    <property type="match status" value="1"/>
</dbReference>
<evidence type="ECO:0000256" key="2">
    <source>
        <dbReference type="ARBA" id="ARBA00022730"/>
    </source>
</evidence>
<dbReference type="Proteomes" id="UP000244552">
    <property type="component" value="Unassembled WGS sequence"/>
</dbReference>
<dbReference type="PRINTS" id="PR00062">
    <property type="entry name" value="RIBOSOMALL20"/>
</dbReference>
<dbReference type="EMBL" id="LXZO01000109">
    <property type="protein sequence ID" value="PAY45298.1"/>
    <property type="molecule type" value="Genomic_DNA"/>
</dbReference>
<evidence type="ECO:0000256" key="9">
    <source>
        <dbReference type="RuleBase" id="RU000560"/>
    </source>
</evidence>
<dbReference type="InterPro" id="IPR049946">
    <property type="entry name" value="RIBOSOMAL_L20_CS"/>
</dbReference>
<dbReference type="SUPFAM" id="SSF74731">
    <property type="entry name" value="Ribosomal protein L20"/>
    <property type="match status" value="1"/>
</dbReference>
<evidence type="ECO:0000256" key="8">
    <source>
        <dbReference type="HAMAP-Rule" id="MF_00382"/>
    </source>
</evidence>
<evidence type="ECO:0000313" key="13">
    <source>
        <dbReference type="EMBL" id="HJG16147.1"/>
    </source>
</evidence>
<reference evidence="11 28" key="3">
    <citation type="submission" date="2016-09" db="EMBL/GenBank/DDBJ databases">
        <title>Complete Genome Sequence of Lactobacillus salivarius Jin.</title>
        <authorList>
            <person name="Jin N."/>
            <person name="Li C."/>
            <person name="Wang M."/>
            <person name="Ren D."/>
            <person name="Di Y."/>
            <person name="Pan R."/>
            <person name="Du S."/>
            <person name="Lu H."/>
            <person name="Li X."/>
            <person name="Tian M."/>
        </authorList>
    </citation>
    <scope>NUCLEOTIDE SEQUENCE [LARGE SCALE GENOMIC DNA]</scope>
    <source>
        <strain evidence="11 28">CICC 23174</strain>
    </source>
</reference>
<evidence type="ECO:0000313" key="22">
    <source>
        <dbReference type="EMBL" id="PAY45298.1"/>
    </source>
</evidence>
<dbReference type="InterPro" id="IPR005813">
    <property type="entry name" value="Ribosomal_bL20"/>
</dbReference>
<keyword evidence="4 8" id="KW-0689">Ribosomal protein</keyword>